<keyword evidence="2" id="KW-1185">Reference proteome</keyword>
<dbReference type="Proteomes" id="UP001348817">
    <property type="component" value="Chromosome"/>
</dbReference>
<sequence length="245" mass="28214">MRGKFSFLWVIAILFVYTLTSCGSENVSPASCLVYDYVDFKGTLVRVVYDSKDRVVRLEKQLGDSLWSEAFTYKNNKLDEKRTYNGIGTLLKTEKFRFAGDSAIVSVSGGSEGYRLYFDEKGKTIRKVQDTGDEVRFVYNSLGNLESETHYTPDGKLSFELRFFMGNGGQPFYKTPYSGLIFGPEFSCPNRTERINYETGGHRFEERFQNRYSDSGLLEEVEASRYKDGKLQKKLPRQFFLYSCD</sequence>
<accession>A0AAU9CQI8</accession>
<reference evidence="1 2" key="1">
    <citation type="submission" date="2021-12" db="EMBL/GenBank/DDBJ databases">
        <title>Genome sequencing of bacteria with rrn-lacking chromosome and rrn-plasmid.</title>
        <authorList>
            <person name="Anda M."/>
            <person name="Iwasaki W."/>
        </authorList>
    </citation>
    <scope>NUCLEOTIDE SEQUENCE [LARGE SCALE GENOMIC DNA]</scope>
    <source>
        <strain evidence="1 2">DSM 100852</strain>
    </source>
</reference>
<name>A0AAU9CQI8_9BACT</name>
<dbReference type="RefSeq" id="WP_338394441.1">
    <property type="nucleotide sequence ID" value="NZ_AP025314.1"/>
</dbReference>
<evidence type="ECO:0000313" key="1">
    <source>
        <dbReference type="EMBL" id="BDD09227.1"/>
    </source>
</evidence>
<evidence type="ECO:0000313" key="2">
    <source>
        <dbReference type="Proteomes" id="UP001348817"/>
    </source>
</evidence>
<organism evidence="1 2">
    <name type="scientific">Fulvitalea axinellae</name>
    <dbReference type="NCBI Taxonomy" id="1182444"/>
    <lineage>
        <taxon>Bacteria</taxon>
        <taxon>Pseudomonadati</taxon>
        <taxon>Bacteroidota</taxon>
        <taxon>Cytophagia</taxon>
        <taxon>Cytophagales</taxon>
        <taxon>Persicobacteraceae</taxon>
        <taxon>Fulvitalea</taxon>
    </lineage>
</organism>
<proteinExistence type="predicted"/>
<dbReference type="AlphaFoldDB" id="A0AAU9CQI8"/>
<gene>
    <name evidence="1" type="ORF">FUAX_16590</name>
</gene>
<dbReference type="KEGG" id="fax:FUAX_16590"/>
<dbReference type="EMBL" id="AP025314">
    <property type="protein sequence ID" value="BDD09227.1"/>
    <property type="molecule type" value="Genomic_DNA"/>
</dbReference>
<dbReference type="Gene3D" id="2.180.10.10">
    <property type="entry name" value="RHS repeat-associated core"/>
    <property type="match status" value="1"/>
</dbReference>
<dbReference type="PROSITE" id="PS51257">
    <property type="entry name" value="PROKAR_LIPOPROTEIN"/>
    <property type="match status" value="1"/>
</dbReference>
<protein>
    <recommendedName>
        <fullName evidence="3">YD repeat-containing protein</fullName>
    </recommendedName>
</protein>
<evidence type="ECO:0008006" key="3">
    <source>
        <dbReference type="Google" id="ProtNLM"/>
    </source>
</evidence>